<dbReference type="InterPro" id="IPR041236">
    <property type="entry name" value="PriA_C"/>
</dbReference>
<evidence type="ECO:0000256" key="1">
    <source>
        <dbReference type="ARBA" id="ARBA00022515"/>
    </source>
</evidence>
<dbReference type="GO" id="GO:0006302">
    <property type="term" value="P:double-strand break repair"/>
    <property type="evidence" value="ECO:0007669"/>
    <property type="project" value="InterPro"/>
</dbReference>
<keyword evidence="7 12" id="KW-0862">Zinc</keyword>
<dbReference type="PANTHER" id="PTHR30580">
    <property type="entry name" value="PRIMOSOMAL PROTEIN N"/>
    <property type="match status" value="1"/>
</dbReference>
<dbReference type="PROSITE" id="PS51192">
    <property type="entry name" value="HELICASE_ATP_BIND_1"/>
    <property type="match status" value="1"/>
</dbReference>
<dbReference type="RefSeq" id="WP_096687211.1">
    <property type="nucleotide sequence ID" value="NZ_AP014564.1"/>
</dbReference>
<dbReference type="PROSITE" id="PS51194">
    <property type="entry name" value="HELICASE_CTER"/>
    <property type="match status" value="1"/>
</dbReference>
<dbReference type="GO" id="GO:0006269">
    <property type="term" value="P:DNA replication, synthesis of primer"/>
    <property type="evidence" value="ECO:0007669"/>
    <property type="project" value="UniProtKB-KW"/>
</dbReference>
<evidence type="ECO:0000256" key="11">
    <source>
        <dbReference type="ARBA" id="ARBA00048988"/>
    </source>
</evidence>
<dbReference type="InterPro" id="IPR005259">
    <property type="entry name" value="PriA"/>
</dbReference>
<evidence type="ECO:0000256" key="12">
    <source>
        <dbReference type="HAMAP-Rule" id="MF_00983"/>
    </source>
</evidence>
<dbReference type="HAMAP" id="MF_00983">
    <property type="entry name" value="PriA"/>
    <property type="match status" value="1"/>
</dbReference>
<dbReference type="GO" id="GO:0008270">
    <property type="term" value="F:zinc ion binding"/>
    <property type="evidence" value="ECO:0007669"/>
    <property type="project" value="UniProtKB-UniRule"/>
</dbReference>
<reference evidence="15 16" key="1">
    <citation type="submission" date="2014-03" db="EMBL/GenBank/DDBJ databases">
        <title>complete genome sequence of Flavobacteriaceae bacterium JBKA-6.</title>
        <authorList>
            <person name="Takano T."/>
            <person name="Nakamura Y."/>
            <person name="Takuma S."/>
            <person name="Yasuike M."/>
            <person name="Matsuyama T."/>
            <person name="Sakai T."/>
            <person name="Fujiwara A."/>
            <person name="Kimoto K."/>
            <person name="Fukuda Y."/>
            <person name="Kondo H."/>
            <person name="Hirono I."/>
            <person name="Nakayasu C."/>
        </authorList>
    </citation>
    <scope>NUCLEOTIDE SEQUENCE [LARGE SCALE GENOMIC DNA]</scope>
    <source>
        <strain evidence="15 16">JBKA-6</strain>
    </source>
</reference>
<dbReference type="GO" id="GO:0006270">
    <property type="term" value="P:DNA replication initiation"/>
    <property type="evidence" value="ECO:0007669"/>
    <property type="project" value="TreeGrafter"/>
</dbReference>
<feature type="binding site" evidence="12">
    <location>
        <position position="548"/>
    </location>
    <ligand>
        <name>Zn(2+)</name>
        <dbReference type="ChEBI" id="CHEBI:29105"/>
        <label>2</label>
    </ligand>
</feature>
<dbReference type="GO" id="GO:0016887">
    <property type="term" value="F:ATP hydrolysis activity"/>
    <property type="evidence" value="ECO:0007669"/>
    <property type="project" value="RHEA"/>
</dbReference>
<feature type="binding site" evidence="12">
    <location>
        <position position="521"/>
    </location>
    <ligand>
        <name>Zn(2+)</name>
        <dbReference type="ChEBI" id="CHEBI:29105"/>
        <label>1</label>
    </ligand>
</feature>
<dbReference type="GO" id="GO:1990077">
    <property type="term" value="C:primosome complex"/>
    <property type="evidence" value="ECO:0007669"/>
    <property type="project" value="UniProtKB-UniRule"/>
</dbReference>
<evidence type="ECO:0000259" key="14">
    <source>
        <dbReference type="PROSITE" id="PS51194"/>
    </source>
</evidence>
<feature type="binding site" evidence="12">
    <location>
        <position position="551"/>
    </location>
    <ligand>
        <name>Zn(2+)</name>
        <dbReference type="ChEBI" id="CHEBI:29105"/>
        <label>2</label>
    </ligand>
</feature>
<dbReference type="GO" id="GO:0003677">
    <property type="term" value="F:DNA binding"/>
    <property type="evidence" value="ECO:0007669"/>
    <property type="project" value="UniProtKB-UniRule"/>
</dbReference>
<keyword evidence="5 12" id="KW-0378">Hydrolase</keyword>
<keyword evidence="10 12" id="KW-0413">Isomerase</keyword>
<dbReference type="Pfam" id="PF18074">
    <property type="entry name" value="PriA_C"/>
    <property type="match status" value="1"/>
</dbReference>
<comment type="subunit">
    <text evidence="12">Component of the replication restart primosome.</text>
</comment>
<protein>
    <recommendedName>
        <fullName evidence="12">Replication restart protein PriA</fullName>
    </recommendedName>
    <alternativeName>
        <fullName evidence="12">ATP-dependent DNA helicase PriA</fullName>
        <ecNumber evidence="12">5.6.2.4</ecNumber>
    </alternativeName>
    <alternativeName>
        <fullName evidence="12">DNA 3'-5' helicase PriA</fullName>
    </alternativeName>
</protein>
<dbReference type="Pfam" id="PF00270">
    <property type="entry name" value="DEAD"/>
    <property type="match status" value="1"/>
</dbReference>
<keyword evidence="16" id="KW-1185">Reference proteome</keyword>
<sequence>MSIFIEVIVPLPLRDLYVYEVDDNDRKKLKIGIRVIVPFRNNYYTAIIYRIGVEKPSLFKTKRVHHFIDINPIIDSLQLDLWFWLSSYYMCPIGDVFRVAMPSVFRLGNETLVTKEKDTEKDLEVDLSIMSDDELSVYKALNYRALSIDNLSKVLNNKDIIPIINNLIEKKLIKVEDVVKDKYKPKMVKYVRIHPDIGHDIDNLNTKVDGIIGKAPKQRELFMRFIQLKSESPLPVAKLLGRHLKMTSLKELEKKRVLQTYYLQTDRLEITKGEKPLSILSEEQSIALSKIRSEFFRKRVTFLYGVTSSGKTEVYIHLINEFISKGKQVLYLLPEIALTVQIVQRLSVFFGEKLIVYHSKYTDNEKAEIWTRISSKKSSIVLGTRSALFLPFKDLGLIVVDEEHDPSFKQQNILRYHARDMAIVLAEKCGANILLGSATPSLETIFNVKKGKYSCVEMTTRYGNIEMPEIKLIGIREQSEKKQMRGAFSLFMLKEIKRVLELGEQVILFQNRRGYSTIMECDICGTSMRCVNCDVSLTYHKYSSTLNCHYCDYVISRPDRCISCGSREVGVKGLGTQQVENQIKQIFPEAIVDRMDYDTTRRRRSFEDILERFSNKQIDILIGTQMVAKGLDFESVSLVGILNIDSIFNFPDFRAYERAYQLITQVAGRAGRKDKRGKVIIQSFNVSNSALTLLPHNYKEIMDDQLSERKQYNYPPYCKIIKIVFKHPNRDKLNKSTDYISGILRSFFKEDMLGPQYNIVPKIKNDYIKNIIIKIPIGKSISKVKRYINESLYDFSLRQEHKSIKLFMDVDSY</sequence>
<dbReference type="Pfam" id="PF00271">
    <property type="entry name" value="Helicase_C"/>
    <property type="match status" value="1"/>
</dbReference>
<dbReference type="SMART" id="SM00487">
    <property type="entry name" value="DEXDc"/>
    <property type="match status" value="1"/>
</dbReference>
<keyword evidence="6 12" id="KW-0347">Helicase</keyword>
<dbReference type="InterPro" id="IPR041222">
    <property type="entry name" value="PriA_3primeBD"/>
</dbReference>
<keyword evidence="1 12" id="KW-0639">Primosome</keyword>
<feature type="binding site" evidence="12">
    <location>
        <position position="533"/>
    </location>
    <ligand>
        <name>Zn(2+)</name>
        <dbReference type="ChEBI" id="CHEBI:29105"/>
        <label>2</label>
    </ligand>
</feature>
<evidence type="ECO:0000256" key="4">
    <source>
        <dbReference type="ARBA" id="ARBA00022741"/>
    </source>
</evidence>
<feature type="domain" description="Helicase ATP-binding" evidence="13">
    <location>
        <begin position="292"/>
        <end position="458"/>
    </location>
</feature>
<keyword evidence="4 12" id="KW-0547">Nucleotide-binding</keyword>
<evidence type="ECO:0000256" key="9">
    <source>
        <dbReference type="ARBA" id="ARBA00023125"/>
    </source>
</evidence>
<comment type="similarity">
    <text evidence="12">Belongs to the helicase family. PriA subfamily.</text>
</comment>
<dbReference type="InterPro" id="IPR027417">
    <property type="entry name" value="P-loop_NTPase"/>
</dbReference>
<keyword evidence="3 12" id="KW-0479">Metal-binding</keyword>
<keyword evidence="8 12" id="KW-0067">ATP-binding</keyword>
<dbReference type="Pfam" id="PF18319">
    <property type="entry name" value="Zn_ribbon_PriA"/>
    <property type="match status" value="1"/>
</dbReference>
<feature type="binding site" evidence="12">
    <location>
        <position position="564"/>
    </location>
    <ligand>
        <name>Zn(2+)</name>
        <dbReference type="ChEBI" id="CHEBI:29105"/>
        <label>1</label>
    </ligand>
</feature>
<evidence type="ECO:0000256" key="2">
    <source>
        <dbReference type="ARBA" id="ARBA00022705"/>
    </source>
</evidence>
<dbReference type="Pfam" id="PF17764">
    <property type="entry name" value="PriA_3primeBD"/>
    <property type="match status" value="1"/>
</dbReference>
<proteinExistence type="inferred from homology"/>
<dbReference type="InterPro" id="IPR011545">
    <property type="entry name" value="DEAD/DEAH_box_helicase_dom"/>
</dbReference>
<feature type="binding site" evidence="12">
    <location>
        <position position="530"/>
    </location>
    <ligand>
        <name>Zn(2+)</name>
        <dbReference type="ChEBI" id="CHEBI:29105"/>
        <label>2</label>
    </ligand>
</feature>
<evidence type="ECO:0000313" key="16">
    <source>
        <dbReference type="Proteomes" id="UP000243197"/>
    </source>
</evidence>
<comment type="catalytic activity">
    <reaction evidence="12">
        <text>Couples ATP hydrolysis with the unwinding of duplex DNA by translocating in the 3'-5' direction.</text>
        <dbReference type="EC" id="5.6.2.4"/>
    </reaction>
</comment>
<evidence type="ECO:0000256" key="3">
    <source>
        <dbReference type="ARBA" id="ARBA00022723"/>
    </source>
</evidence>
<dbReference type="InterPro" id="IPR014001">
    <property type="entry name" value="Helicase_ATP-bd"/>
</dbReference>
<dbReference type="SUPFAM" id="SSF52540">
    <property type="entry name" value="P-loop containing nucleoside triphosphate hydrolases"/>
    <property type="match status" value="1"/>
</dbReference>
<comment type="function">
    <text evidence="12">Initiates the restart of stalled replication forks, which reloads the replicative helicase on sites other than the origin of replication. Recognizes and binds to abandoned replication forks and remodels them to uncover a helicase loading site. Promotes assembly of the primosome at these replication forks.</text>
</comment>
<dbReference type="SMART" id="SM00490">
    <property type="entry name" value="HELICc"/>
    <property type="match status" value="1"/>
</dbReference>
<dbReference type="GO" id="GO:0043138">
    <property type="term" value="F:3'-5' DNA helicase activity"/>
    <property type="evidence" value="ECO:0007669"/>
    <property type="project" value="UniProtKB-EC"/>
</dbReference>
<name>A0A1J1E7W6_9FLAO</name>
<evidence type="ECO:0000256" key="10">
    <source>
        <dbReference type="ARBA" id="ARBA00023235"/>
    </source>
</evidence>
<gene>
    <name evidence="12" type="primary">priA</name>
    <name evidence="15" type="ORF">JBKA6_1417</name>
</gene>
<dbReference type="CDD" id="cd17929">
    <property type="entry name" value="DEXHc_priA"/>
    <property type="match status" value="1"/>
</dbReference>
<dbReference type="Gene3D" id="3.40.50.300">
    <property type="entry name" value="P-loop containing nucleotide triphosphate hydrolases"/>
    <property type="match status" value="2"/>
</dbReference>
<dbReference type="PANTHER" id="PTHR30580:SF0">
    <property type="entry name" value="PRIMOSOMAL PROTEIN N"/>
    <property type="match status" value="1"/>
</dbReference>
<dbReference type="GO" id="GO:0006310">
    <property type="term" value="P:DNA recombination"/>
    <property type="evidence" value="ECO:0007669"/>
    <property type="project" value="InterPro"/>
</dbReference>
<dbReference type="GO" id="GO:0005524">
    <property type="term" value="F:ATP binding"/>
    <property type="evidence" value="ECO:0007669"/>
    <property type="project" value="UniProtKB-UniRule"/>
</dbReference>
<evidence type="ECO:0000256" key="8">
    <source>
        <dbReference type="ARBA" id="ARBA00022840"/>
    </source>
</evidence>
<comment type="catalytic activity">
    <reaction evidence="11 12">
        <text>ATP + H2O = ADP + phosphate + H(+)</text>
        <dbReference type="Rhea" id="RHEA:13065"/>
        <dbReference type="ChEBI" id="CHEBI:15377"/>
        <dbReference type="ChEBI" id="CHEBI:15378"/>
        <dbReference type="ChEBI" id="CHEBI:30616"/>
        <dbReference type="ChEBI" id="CHEBI:43474"/>
        <dbReference type="ChEBI" id="CHEBI:456216"/>
        <dbReference type="EC" id="5.6.2.4"/>
    </reaction>
</comment>
<feature type="binding site" evidence="12">
    <location>
        <position position="561"/>
    </location>
    <ligand>
        <name>Zn(2+)</name>
        <dbReference type="ChEBI" id="CHEBI:29105"/>
        <label>1</label>
    </ligand>
</feature>
<dbReference type="EMBL" id="AP014564">
    <property type="protein sequence ID" value="BAV95430.1"/>
    <property type="molecule type" value="Genomic_DNA"/>
</dbReference>
<keyword evidence="9 12" id="KW-0238">DNA-binding</keyword>
<dbReference type="Gene3D" id="3.40.1440.60">
    <property type="entry name" value="PriA, 3(prime) DNA-binding domain"/>
    <property type="match status" value="1"/>
</dbReference>
<comment type="cofactor">
    <cofactor evidence="12">
        <name>Zn(2+)</name>
        <dbReference type="ChEBI" id="CHEBI:29105"/>
    </cofactor>
    <text evidence="12">Binds 2 zinc ions per subunit.</text>
</comment>
<dbReference type="KEGG" id="ise:JBKA6_1417"/>
<feature type="binding site" evidence="12">
    <location>
        <position position="524"/>
    </location>
    <ligand>
        <name>Zn(2+)</name>
        <dbReference type="ChEBI" id="CHEBI:29105"/>
        <label>1</label>
    </ligand>
</feature>
<dbReference type="FunFam" id="3.40.50.300:FF:000489">
    <property type="entry name" value="Primosome assembly protein PriA"/>
    <property type="match status" value="1"/>
</dbReference>
<dbReference type="AlphaFoldDB" id="A0A1J1E7W6"/>
<evidence type="ECO:0000256" key="7">
    <source>
        <dbReference type="ARBA" id="ARBA00022833"/>
    </source>
</evidence>
<evidence type="ECO:0000256" key="5">
    <source>
        <dbReference type="ARBA" id="ARBA00022801"/>
    </source>
</evidence>
<evidence type="ECO:0000259" key="13">
    <source>
        <dbReference type="PROSITE" id="PS51192"/>
    </source>
</evidence>
<evidence type="ECO:0000313" key="15">
    <source>
        <dbReference type="EMBL" id="BAV95430.1"/>
    </source>
</evidence>
<organism evidence="15 16">
    <name type="scientific">Ichthyobacterium seriolicida</name>
    <dbReference type="NCBI Taxonomy" id="242600"/>
    <lineage>
        <taxon>Bacteria</taxon>
        <taxon>Pseudomonadati</taxon>
        <taxon>Bacteroidota</taxon>
        <taxon>Flavobacteriia</taxon>
        <taxon>Flavobacteriales</taxon>
        <taxon>Ichthyobacteriaceae</taxon>
        <taxon>Ichthyobacterium</taxon>
    </lineage>
</organism>
<keyword evidence="2 12" id="KW-0235">DNA replication</keyword>
<evidence type="ECO:0000256" key="6">
    <source>
        <dbReference type="ARBA" id="ARBA00022806"/>
    </source>
</evidence>
<dbReference type="Proteomes" id="UP000243197">
    <property type="component" value="Chromosome"/>
</dbReference>
<dbReference type="InterPro" id="IPR042115">
    <property type="entry name" value="PriA_3primeBD_sf"/>
</dbReference>
<dbReference type="InterPro" id="IPR040498">
    <property type="entry name" value="PriA_CRR"/>
</dbReference>
<accession>A0A1J1E7W6</accession>
<dbReference type="InterPro" id="IPR001650">
    <property type="entry name" value="Helicase_C-like"/>
</dbReference>
<feature type="domain" description="Helicase C-terminal" evidence="14">
    <location>
        <begin position="556"/>
        <end position="717"/>
    </location>
</feature>
<dbReference type="OrthoDB" id="9759544at2"/>
<dbReference type="EC" id="5.6.2.4" evidence="12"/>
<dbReference type="NCBIfam" id="TIGR00595">
    <property type="entry name" value="priA"/>
    <property type="match status" value="1"/>
</dbReference>